<dbReference type="OrthoDB" id="2637653at2759"/>
<proteinExistence type="predicted"/>
<gene>
    <name evidence="3" type="ORF">GALMADRAFT_1211923</name>
</gene>
<dbReference type="STRING" id="685588.A0A067SGX1"/>
<protein>
    <recommendedName>
        <fullName evidence="2">DUF6533 domain-containing protein</fullName>
    </recommendedName>
</protein>
<dbReference type="Proteomes" id="UP000027222">
    <property type="component" value="Unassembled WGS sequence"/>
</dbReference>
<keyword evidence="4" id="KW-1185">Reference proteome</keyword>
<sequence length="288" mass="32438">MSTYGAQKTASNTSSAPTFILQTVDYIAVAALAVQTWEWIANLTEEIEYLWRKRFNSFHALYIGSRYLLLIGQIINQFMFHQSEDRSAQFPPVCEITSVFQSVLCQISLKLVEVILLIRVYDLYNRRFKAKYFLLAVFAFSSALELAGNAIFILTNSHFSGCGPWNANGKGVIIFAIGATVCQLVVFITTIVNFFAIRRFRTPITSLVLKEGFTSFGLMLGLSVIVIAYELLHDIDWRVGNATFSWYITLISVVTSRLILSAKKISVTRGNDPDYNEEDQAQPTYAQA</sequence>
<feature type="transmembrane region" description="Helical" evidence="1">
    <location>
        <begin position="99"/>
        <end position="120"/>
    </location>
</feature>
<feature type="domain" description="DUF6533" evidence="2">
    <location>
        <begin position="26"/>
        <end position="70"/>
    </location>
</feature>
<reference evidence="4" key="1">
    <citation type="journal article" date="2014" name="Proc. Natl. Acad. Sci. U.S.A.">
        <title>Extensive sampling of basidiomycete genomes demonstrates inadequacy of the white-rot/brown-rot paradigm for wood decay fungi.</title>
        <authorList>
            <person name="Riley R."/>
            <person name="Salamov A.A."/>
            <person name="Brown D.W."/>
            <person name="Nagy L.G."/>
            <person name="Floudas D."/>
            <person name="Held B.W."/>
            <person name="Levasseur A."/>
            <person name="Lombard V."/>
            <person name="Morin E."/>
            <person name="Otillar R."/>
            <person name="Lindquist E.A."/>
            <person name="Sun H."/>
            <person name="LaButti K.M."/>
            <person name="Schmutz J."/>
            <person name="Jabbour D."/>
            <person name="Luo H."/>
            <person name="Baker S.E."/>
            <person name="Pisabarro A.G."/>
            <person name="Walton J.D."/>
            <person name="Blanchette R.A."/>
            <person name="Henrissat B."/>
            <person name="Martin F."/>
            <person name="Cullen D."/>
            <person name="Hibbett D.S."/>
            <person name="Grigoriev I.V."/>
        </authorList>
    </citation>
    <scope>NUCLEOTIDE SEQUENCE [LARGE SCALE GENOMIC DNA]</scope>
    <source>
        <strain evidence="4">CBS 339.88</strain>
    </source>
</reference>
<dbReference type="Pfam" id="PF20151">
    <property type="entry name" value="DUF6533"/>
    <property type="match status" value="1"/>
</dbReference>
<feature type="transmembrane region" description="Helical" evidence="1">
    <location>
        <begin position="60"/>
        <end position="79"/>
    </location>
</feature>
<evidence type="ECO:0000313" key="4">
    <source>
        <dbReference type="Proteomes" id="UP000027222"/>
    </source>
</evidence>
<keyword evidence="1" id="KW-0472">Membrane</keyword>
<feature type="transmembrane region" description="Helical" evidence="1">
    <location>
        <begin position="132"/>
        <end position="153"/>
    </location>
</feature>
<feature type="transmembrane region" description="Helical" evidence="1">
    <location>
        <begin position="173"/>
        <end position="196"/>
    </location>
</feature>
<feature type="transmembrane region" description="Helical" evidence="1">
    <location>
        <begin position="244"/>
        <end position="260"/>
    </location>
</feature>
<dbReference type="HOGENOM" id="CLU_035509_10_5_1"/>
<dbReference type="InterPro" id="IPR045340">
    <property type="entry name" value="DUF6533"/>
</dbReference>
<dbReference type="EMBL" id="KL142429">
    <property type="protein sequence ID" value="KDR65983.1"/>
    <property type="molecule type" value="Genomic_DNA"/>
</dbReference>
<evidence type="ECO:0000259" key="2">
    <source>
        <dbReference type="Pfam" id="PF20151"/>
    </source>
</evidence>
<evidence type="ECO:0000256" key="1">
    <source>
        <dbReference type="SAM" id="Phobius"/>
    </source>
</evidence>
<keyword evidence="1" id="KW-0812">Transmembrane</keyword>
<evidence type="ECO:0000313" key="3">
    <source>
        <dbReference type="EMBL" id="KDR65983.1"/>
    </source>
</evidence>
<feature type="transmembrane region" description="Helical" evidence="1">
    <location>
        <begin position="208"/>
        <end position="232"/>
    </location>
</feature>
<keyword evidence="1" id="KW-1133">Transmembrane helix</keyword>
<organism evidence="3 4">
    <name type="scientific">Galerina marginata (strain CBS 339.88)</name>
    <dbReference type="NCBI Taxonomy" id="685588"/>
    <lineage>
        <taxon>Eukaryota</taxon>
        <taxon>Fungi</taxon>
        <taxon>Dikarya</taxon>
        <taxon>Basidiomycota</taxon>
        <taxon>Agaricomycotina</taxon>
        <taxon>Agaricomycetes</taxon>
        <taxon>Agaricomycetidae</taxon>
        <taxon>Agaricales</taxon>
        <taxon>Agaricineae</taxon>
        <taxon>Strophariaceae</taxon>
        <taxon>Galerina</taxon>
    </lineage>
</organism>
<dbReference type="AlphaFoldDB" id="A0A067SGX1"/>
<name>A0A067SGX1_GALM3</name>
<accession>A0A067SGX1</accession>